<feature type="active site" description="Proton acceptor" evidence="8 10">
    <location>
        <position position="321"/>
    </location>
</feature>
<feature type="binding site" evidence="8 13">
    <location>
        <position position="414"/>
    </location>
    <ligand>
        <name>Zn(2+)</name>
        <dbReference type="ChEBI" id="CHEBI:29105"/>
    </ligand>
</feature>
<dbReference type="EMBL" id="JADINF010000104">
    <property type="protein sequence ID" value="MBO8424187.1"/>
    <property type="molecule type" value="Genomic_DNA"/>
</dbReference>
<dbReference type="Gene3D" id="1.20.5.1300">
    <property type="match status" value="1"/>
</dbReference>
<reference evidence="16" key="1">
    <citation type="submission" date="2020-10" db="EMBL/GenBank/DDBJ databases">
        <authorList>
            <person name="Gilroy R."/>
        </authorList>
    </citation>
    <scope>NUCLEOTIDE SEQUENCE</scope>
    <source>
        <strain evidence="16">517</strain>
    </source>
</reference>
<keyword evidence="5 8" id="KW-0862">Zinc</keyword>
<evidence type="ECO:0000256" key="7">
    <source>
        <dbReference type="ARBA" id="ARBA00049489"/>
    </source>
</evidence>
<dbReference type="Pfam" id="PF00815">
    <property type="entry name" value="Histidinol_dh"/>
    <property type="match status" value="1"/>
</dbReference>
<dbReference type="InterPro" id="IPR022695">
    <property type="entry name" value="Histidinol_DH_monofunct"/>
</dbReference>
<accession>A0A940DHD5</accession>
<feature type="coiled-coil region" evidence="15">
    <location>
        <begin position="269"/>
        <end position="299"/>
    </location>
</feature>
<dbReference type="GO" id="GO:0004399">
    <property type="term" value="F:histidinol dehydrogenase activity"/>
    <property type="evidence" value="ECO:0007669"/>
    <property type="project" value="UniProtKB-UniRule"/>
</dbReference>
<evidence type="ECO:0000256" key="2">
    <source>
        <dbReference type="ARBA" id="ARBA00010178"/>
    </source>
</evidence>
<dbReference type="FunFam" id="3.40.50.1980:FF:000001">
    <property type="entry name" value="Histidinol dehydrogenase"/>
    <property type="match status" value="1"/>
</dbReference>
<dbReference type="FunFam" id="3.40.50.1980:FF:000026">
    <property type="entry name" value="Histidinol dehydrogenase"/>
    <property type="match status" value="1"/>
</dbReference>
<dbReference type="GO" id="GO:0005829">
    <property type="term" value="C:cytosol"/>
    <property type="evidence" value="ECO:0007669"/>
    <property type="project" value="TreeGrafter"/>
</dbReference>
<evidence type="ECO:0000256" key="9">
    <source>
        <dbReference type="PIRNR" id="PIRNR000099"/>
    </source>
</evidence>
<dbReference type="InterPro" id="IPR012131">
    <property type="entry name" value="Hstdl_DH"/>
</dbReference>
<comment type="caution">
    <text evidence="16">The sequence shown here is derived from an EMBL/GenBank/DDBJ whole genome shotgun (WGS) entry which is preliminary data.</text>
</comment>
<feature type="binding site" evidence="8 11">
    <location>
        <position position="185"/>
    </location>
    <ligand>
        <name>NAD(+)</name>
        <dbReference type="ChEBI" id="CHEBI:57540"/>
    </ligand>
</feature>
<feature type="binding site" evidence="8 12">
    <location>
        <position position="231"/>
    </location>
    <ligand>
        <name>substrate</name>
    </ligand>
</feature>
<evidence type="ECO:0000256" key="6">
    <source>
        <dbReference type="ARBA" id="ARBA00023002"/>
    </source>
</evidence>
<keyword evidence="6 8" id="KW-0560">Oxidoreductase</keyword>
<dbReference type="PANTHER" id="PTHR21256">
    <property type="entry name" value="HISTIDINOL DEHYDROGENASE HDH"/>
    <property type="match status" value="1"/>
</dbReference>
<comment type="cofactor">
    <cofactor evidence="8 13">
        <name>Zn(2+)</name>
        <dbReference type="ChEBI" id="CHEBI:29105"/>
    </cofactor>
    <text evidence="8 13">Binds 1 zinc ion per subunit.</text>
</comment>
<dbReference type="PIRSF" id="PIRSF000099">
    <property type="entry name" value="Histidinol_dh"/>
    <property type="match status" value="1"/>
</dbReference>
<evidence type="ECO:0000256" key="10">
    <source>
        <dbReference type="PIRSR" id="PIRSR000099-1"/>
    </source>
</evidence>
<feature type="binding site" evidence="8 12">
    <location>
        <position position="256"/>
    </location>
    <ligand>
        <name>substrate</name>
    </ligand>
</feature>
<dbReference type="InterPro" id="IPR016161">
    <property type="entry name" value="Ald_DH/histidinol_DH"/>
</dbReference>
<keyword evidence="4 8" id="KW-0479">Metal-binding</keyword>
<organism evidence="16 17">
    <name type="scientific">Candidatus Stercoripulliclostridium pullicola</name>
    <dbReference type="NCBI Taxonomy" id="2840953"/>
    <lineage>
        <taxon>Bacteria</taxon>
        <taxon>Bacillati</taxon>
        <taxon>Bacillota</taxon>
        <taxon>Clostridia</taxon>
        <taxon>Eubacteriales</taxon>
        <taxon>Candidatus Stercoripulliclostridium</taxon>
    </lineage>
</organism>
<evidence type="ECO:0000256" key="4">
    <source>
        <dbReference type="ARBA" id="ARBA00022723"/>
    </source>
</evidence>
<dbReference type="GO" id="GO:0008270">
    <property type="term" value="F:zinc ion binding"/>
    <property type="evidence" value="ECO:0007669"/>
    <property type="project" value="UniProtKB-UniRule"/>
</dbReference>
<dbReference type="GO" id="GO:0051287">
    <property type="term" value="F:NAD binding"/>
    <property type="evidence" value="ECO:0007669"/>
    <property type="project" value="InterPro"/>
</dbReference>
<evidence type="ECO:0000256" key="8">
    <source>
        <dbReference type="HAMAP-Rule" id="MF_01024"/>
    </source>
</evidence>
<feature type="binding site" evidence="8 12">
    <location>
        <position position="414"/>
    </location>
    <ligand>
        <name>substrate</name>
    </ligand>
</feature>
<feature type="binding site" evidence="8 11">
    <location>
        <position position="123"/>
    </location>
    <ligand>
        <name>NAD(+)</name>
        <dbReference type="ChEBI" id="CHEBI:57540"/>
    </ligand>
</feature>
<evidence type="ECO:0000256" key="13">
    <source>
        <dbReference type="PIRSR" id="PIRSR000099-4"/>
    </source>
</evidence>
<dbReference type="NCBIfam" id="TIGR00069">
    <property type="entry name" value="hisD"/>
    <property type="match status" value="1"/>
</dbReference>
<evidence type="ECO:0000256" key="15">
    <source>
        <dbReference type="SAM" id="Coils"/>
    </source>
</evidence>
<feature type="binding site" evidence="8 13">
    <location>
        <position position="355"/>
    </location>
    <ligand>
        <name>Zn(2+)</name>
        <dbReference type="ChEBI" id="CHEBI:29105"/>
    </ligand>
</feature>
<evidence type="ECO:0000256" key="12">
    <source>
        <dbReference type="PIRSR" id="PIRSR000099-3"/>
    </source>
</evidence>
<feature type="binding site" evidence="8 12">
    <location>
        <position position="409"/>
    </location>
    <ligand>
        <name>substrate</name>
    </ligand>
</feature>
<comment type="similarity">
    <text evidence="2 8 9 14">Belongs to the histidinol dehydrogenase family.</text>
</comment>
<dbReference type="GO" id="GO:0000105">
    <property type="term" value="P:L-histidine biosynthetic process"/>
    <property type="evidence" value="ECO:0007669"/>
    <property type="project" value="UniProtKB-UniRule"/>
</dbReference>
<evidence type="ECO:0000256" key="3">
    <source>
        <dbReference type="ARBA" id="ARBA00012965"/>
    </source>
</evidence>
<feature type="binding site" evidence="8 12">
    <location>
        <position position="355"/>
    </location>
    <ligand>
        <name>substrate</name>
    </ligand>
</feature>
<evidence type="ECO:0000313" key="16">
    <source>
        <dbReference type="EMBL" id="MBO8424187.1"/>
    </source>
</evidence>
<name>A0A940DHD5_9FIRM</name>
<feature type="binding site" evidence="8 12">
    <location>
        <position position="322"/>
    </location>
    <ligand>
        <name>substrate</name>
    </ligand>
</feature>
<dbReference type="CDD" id="cd06572">
    <property type="entry name" value="Histidinol_dh"/>
    <property type="match status" value="1"/>
</dbReference>
<dbReference type="EC" id="1.1.1.23" evidence="3 8"/>
<keyword evidence="15" id="KW-0175">Coiled coil</keyword>
<feature type="binding site" evidence="8 12">
    <location>
        <position position="253"/>
    </location>
    <ligand>
        <name>substrate</name>
    </ligand>
</feature>
<dbReference type="Proteomes" id="UP000727857">
    <property type="component" value="Unassembled WGS sequence"/>
</dbReference>
<evidence type="ECO:0000256" key="5">
    <source>
        <dbReference type="ARBA" id="ARBA00022833"/>
    </source>
</evidence>
<keyword evidence="8 11" id="KW-0520">NAD</keyword>
<comment type="pathway">
    <text evidence="8">Amino-acid biosynthesis; L-histidine biosynthesis; L-histidine from 5-phospho-alpha-D-ribose 1-diphosphate: step 9/9.</text>
</comment>
<evidence type="ECO:0000256" key="1">
    <source>
        <dbReference type="ARBA" id="ARBA00003850"/>
    </source>
</evidence>
<dbReference type="SUPFAM" id="SSF53720">
    <property type="entry name" value="ALDH-like"/>
    <property type="match status" value="1"/>
</dbReference>
<dbReference type="PRINTS" id="PR00083">
    <property type="entry name" value="HOLDHDRGNASE"/>
</dbReference>
<evidence type="ECO:0000313" key="17">
    <source>
        <dbReference type="Proteomes" id="UP000727857"/>
    </source>
</evidence>
<dbReference type="InterPro" id="IPR001692">
    <property type="entry name" value="Histidinol_DH_CS"/>
</dbReference>
<feature type="binding site" evidence="8 11">
    <location>
        <position position="208"/>
    </location>
    <ligand>
        <name>NAD(+)</name>
        <dbReference type="ChEBI" id="CHEBI:57540"/>
    </ligand>
</feature>
<dbReference type="AlphaFoldDB" id="A0A940DHD5"/>
<comment type="function">
    <text evidence="1 8">Catalyzes the sequential NAD-dependent oxidations of L-histidinol to L-histidinaldehyde and then to L-histidine.</text>
</comment>
<evidence type="ECO:0000256" key="11">
    <source>
        <dbReference type="PIRSR" id="PIRSR000099-2"/>
    </source>
</evidence>
<proteinExistence type="inferred from homology"/>
<sequence>MIKIYRTGELPLEEILFRGEDDVKEIEARVSDIIENVRKEGDKALYRYAEAFDGAKLDSLKVTSSEIDAAYARVDKEFVAIMEKAAANIREFHSAQVRNDYRIERDGATLGQRFIPVACAGLYVPGGTASYPSTVLMNAIPAKIAGVKRIIMCTPPDRNGKIADAILAAAKVAGVDEVYKSGGAQAVAAMAYGTETVPRADKIVGPGNVYVATAKKLVQGVVGIDMIAGPSEILVIADESARADYVAADMLSQAEHDKRATAILITPSERLAEEVATEIEKALKKLAREEIARVSIENNGKIIVAGDLSEAVRISNELAPEHLELSVEDPEKLLPEVTSAGSVFLGHYTPEAVGDYLAGSNHTLPTSGTARFSSPLSVDDFIKKSQYISYSREALDGIASEVMRFAKEEGLTAHAASVAVRYGK</sequence>
<keyword evidence="8" id="KW-0368">Histidine biosynthesis</keyword>
<feature type="binding site" evidence="8 13">
    <location>
        <position position="253"/>
    </location>
    <ligand>
        <name>Zn(2+)</name>
        <dbReference type="ChEBI" id="CHEBI:29105"/>
    </ligand>
</feature>
<gene>
    <name evidence="8 16" type="primary">hisD</name>
    <name evidence="16" type="ORF">IAB16_04145</name>
</gene>
<comment type="catalytic activity">
    <reaction evidence="7 8">
        <text>L-histidinol + 2 NAD(+) + H2O = L-histidine + 2 NADH + 3 H(+)</text>
        <dbReference type="Rhea" id="RHEA:20641"/>
        <dbReference type="ChEBI" id="CHEBI:15377"/>
        <dbReference type="ChEBI" id="CHEBI:15378"/>
        <dbReference type="ChEBI" id="CHEBI:57540"/>
        <dbReference type="ChEBI" id="CHEBI:57595"/>
        <dbReference type="ChEBI" id="CHEBI:57699"/>
        <dbReference type="ChEBI" id="CHEBI:57945"/>
        <dbReference type="EC" id="1.1.1.23"/>
    </reaction>
</comment>
<evidence type="ECO:0000256" key="14">
    <source>
        <dbReference type="RuleBase" id="RU004175"/>
    </source>
</evidence>
<protein>
    <recommendedName>
        <fullName evidence="3 8">Histidinol dehydrogenase</fullName>
        <shortName evidence="8">HDH</shortName>
        <ecNumber evidence="3 8">1.1.1.23</ecNumber>
    </recommendedName>
</protein>
<dbReference type="PANTHER" id="PTHR21256:SF2">
    <property type="entry name" value="HISTIDINE BIOSYNTHESIS TRIFUNCTIONAL PROTEIN"/>
    <property type="match status" value="1"/>
</dbReference>
<feature type="active site" description="Proton acceptor" evidence="8 10">
    <location>
        <position position="322"/>
    </location>
</feature>
<feature type="binding site" evidence="8 13">
    <location>
        <position position="256"/>
    </location>
    <ligand>
        <name>Zn(2+)</name>
        <dbReference type="ChEBI" id="CHEBI:29105"/>
    </ligand>
</feature>
<dbReference type="Gene3D" id="3.40.50.1980">
    <property type="entry name" value="Nitrogenase molybdenum iron protein domain"/>
    <property type="match status" value="2"/>
</dbReference>
<reference evidence="16" key="2">
    <citation type="journal article" date="2021" name="PeerJ">
        <title>Extensive microbial diversity within the chicken gut microbiome revealed by metagenomics and culture.</title>
        <authorList>
            <person name="Gilroy R."/>
            <person name="Ravi A."/>
            <person name="Getino M."/>
            <person name="Pursley I."/>
            <person name="Horton D.L."/>
            <person name="Alikhan N.F."/>
            <person name="Baker D."/>
            <person name="Gharbi K."/>
            <person name="Hall N."/>
            <person name="Watson M."/>
            <person name="Adriaenssens E.M."/>
            <person name="Foster-Nyarko E."/>
            <person name="Jarju S."/>
            <person name="Secka A."/>
            <person name="Antonio M."/>
            <person name="Oren A."/>
            <person name="Chaudhuri R.R."/>
            <person name="La Ragione R."/>
            <person name="Hildebrand F."/>
            <person name="Pallen M.J."/>
        </authorList>
    </citation>
    <scope>NUCLEOTIDE SEQUENCE</scope>
    <source>
        <strain evidence="16">517</strain>
    </source>
</reference>
<dbReference type="HAMAP" id="MF_01024">
    <property type="entry name" value="HisD"/>
    <property type="match status" value="1"/>
</dbReference>
<dbReference type="PROSITE" id="PS00611">
    <property type="entry name" value="HISOL_DEHYDROGENASE"/>
    <property type="match status" value="1"/>
</dbReference>
<keyword evidence="8" id="KW-0028">Amino-acid biosynthesis</keyword>